<dbReference type="GO" id="GO:0043291">
    <property type="term" value="C:RAVE complex"/>
    <property type="evidence" value="ECO:0007669"/>
    <property type="project" value="TreeGrafter"/>
</dbReference>
<reference evidence="1 2" key="1">
    <citation type="submission" date="2015-06" db="EMBL/GenBank/DDBJ databases">
        <title>Talaromyces atroroseus IBT 11181 draft genome.</title>
        <authorList>
            <person name="Rasmussen K.B."/>
            <person name="Rasmussen S."/>
            <person name="Petersen B."/>
            <person name="Sicheritz-Ponten T."/>
            <person name="Mortensen U.H."/>
            <person name="Thrane U."/>
        </authorList>
    </citation>
    <scope>NUCLEOTIDE SEQUENCE [LARGE SCALE GENOMIC DNA]</scope>
    <source>
        <strain evidence="1 2">IBT 11181</strain>
    </source>
</reference>
<evidence type="ECO:0008006" key="3">
    <source>
        <dbReference type="Google" id="ProtNLM"/>
    </source>
</evidence>
<comment type="caution">
    <text evidence="1">The sequence shown here is derived from an EMBL/GenBank/DDBJ whole genome shotgun (WGS) entry which is preliminary data.</text>
</comment>
<dbReference type="GeneID" id="31004034"/>
<proteinExistence type="predicted"/>
<dbReference type="AlphaFoldDB" id="A0A1Q5Q9W9"/>
<dbReference type="EMBL" id="LFMY01000005">
    <property type="protein sequence ID" value="OKL60760.1"/>
    <property type="molecule type" value="Genomic_DNA"/>
</dbReference>
<name>A0A1Q5Q9W9_TALAT</name>
<evidence type="ECO:0000313" key="1">
    <source>
        <dbReference type="EMBL" id="OKL60760.1"/>
    </source>
</evidence>
<gene>
    <name evidence="1" type="ORF">UA08_04279</name>
</gene>
<dbReference type="STRING" id="1441469.A0A1Q5Q9W9"/>
<protein>
    <recommendedName>
        <fullName evidence="3">RAVE subunit 2/Rogdi</fullName>
    </recommendedName>
</protein>
<dbReference type="RefSeq" id="XP_020120881.1">
    <property type="nucleotide sequence ID" value="XM_020266584.1"/>
</dbReference>
<accession>A0A1Q5Q9W9</accession>
<dbReference type="OrthoDB" id="66510at2759"/>
<keyword evidence="2" id="KW-1185">Reference proteome</keyword>
<dbReference type="InterPro" id="IPR028241">
    <property type="entry name" value="RAVE2/Rogdi"/>
</dbReference>
<dbReference type="Pfam" id="PF10259">
    <property type="entry name" value="Rogdi_lz"/>
    <property type="match status" value="1"/>
</dbReference>
<dbReference type="PANTHER" id="PTHR13618:SF1">
    <property type="entry name" value="PROTEIN ROGDI HOMOLOG"/>
    <property type="match status" value="1"/>
</dbReference>
<sequence>MATWAYPPLPAEQLQKEEETALSKELEWLLAALQESLVSLREGLQECAGLLAPREPGSTLVLSSVRSESVKGFVTRIGTRIVKGDIQLRLASLPPSRGANSTRLNVSGIPGAPELVLYQLAAVRNLINQGLDVIDVSTFTGDPLNASFISGQLRLLYEHISEAKSAIKGGADVSKWWELSAESSVFDPPTPSYLSFHLTIADAALVLHLRTLEPISPNQASSAFGSELSLTGFSLRDKIFGPRLPPHDELGEVFVWQGEEVRVKEKIRVESQDPSLIAVLAKLSALEHEVMKCRASLKIVMGDDDGDSDV</sequence>
<evidence type="ECO:0000313" key="2">
    <source>
        <dbReference type="Proteomes" id="UP000214365"/>
    </source>
</evidence>
<dbReference type="Proteomes" id="UP000214365">
    <property type="component" value="Unassembled WGS sequence"/>
</dbReference>
<dbReference type="PANTHER" id="PTHR13618">
    <property type="entry name" value="LEUCINE ZIPPER CONTAINING TRANSCRIPTION FACTOR LZF1"/>
    <property type="match status" value="1"/>
</dbReference>
<organism evidence="1 2">
    <name type="scientific">Talaromyces atroroseus</name>
    <dbReference type="NCBI Taxonomy" id="1441469"/>
    <lineage>
        <taxon>Eukaryota</taxon>
        <taxon>Fungi</taxon>
        <taxon>Dikarya</taxon>
        <taxon>Ascomycota</taxon>
        <taxon>Pezizomycotina</taxon>
        <taxon>Eurotiomycetes</taxon>
        <taxon>Eurotiomycetidae</taxon>
        <taxon>Eurotiales</taxon>
        <taxon>Trichocomaceae</taxon>
        <taxon>Talaromyces</taxon>
        <taxon>Talaromyces sect. Trachyspermi</taxon>
    </lineage>
</organism>